<dbReference type="EMBL" id="QICM01000048">
    <property type="protein sequence ID" value="PXV61058.1"/>
    <property type="molecule type" value="Genomic_DNA"/>
</dbReference>
<evidence type="ECO:0000256" key="2">
    <source>
        <dbReference type="ARBA" id="ARBA00009464"/>
    </source>
</evidence>
<evidence type="ECO:0000256" key="5">
    <source>
        <dbReference type="ARBA" id="ARBA00023002"/>
    </source>
</evidence>
<dbReference type="SUPFAM" id="SSF53659">
    <property type="entry name" value="Isocitrate/Isopropylmalate dehydrogenase-like"/>
    <property type="match status" value="1"/>
</dbReference>
<dbReference type="PANTHER" id="PTHR30004:SF6">
    <property type="entry name" value="D-THREONATE 4-PHOSPHATE DEHYDROGENASE"/>
    <property type="match status" value="1"/>
</dbReference>
<keyword evidence="4" id="KW-0479">Metal-binding</keyword>
<organism evidence="7 8">
    <name type="scientific">Halanaerobium congolense</name>
    <dbReference type="NCBI Taxonomy" id="54121"/>
    <lineage>
        <taxon>Bacteria</taxon>
        <taxon>Bacillati</taxon>
        <taxon>Bacillota</taxon>
        <taxon>Clostridia</taxon>
        <taxon>Halanaerobiales</taxon>
        <taxon>Halanaerobiaceae</taxon>
        <taxon>Halanaerobium</taxon>
    </lineage>
</organism>
<keyword evidence="6" id="KW-0520">NAD</keyword>
<dbReference type="InterPro" id="IPR005255">
    <property type="entry name" value="PdxA_fam"/>
</dbReference>
<dbReference type="Proteomes" id="UP000247389">
    <property type="component" value="Unassembled WGS sequence"/>
</dbReference>
<comment type="similarity">
    <text evidence="2">Belongs to the PdxA family. PdxA2 subfamily.</text>
</comment>
<dbReference type="GO" id="GO:0046872">
    <property type="term" value="F:metal ion binding"/>
    <property type="evidence" value="ECO:0007669"/>
    <property type="project" value="UniProtKB-KW"/>
</dbReference>
<dbReference type="NCBIfam" id="NF002992">
    <property type="entry name" value="PRK03743.1"/>
    <property type="match status" value="1"/>
</dbReference>
<dbReference type="PANTHER" id="PTHR30004">
    <property type="entry name" value="4-HYDROXYTHREONINE-4-PHOSPHATE DEHYDROGENASE"/>
    <property type="match status" value="1"/>
</dbReference>
<sequence>MSKMKIGITIGDPAGIGPEIVVKSLAKEKIREMGNLYVLGDKEVIREAEKLTGVDLKINLIEDIDQDQYRKNEINLIDLNNVELDQLQYGEVQAMSGQAAYEYIKKSIQLALDGKLDAVATAPINKKSLKAAGVDYIGHTEIFADLTGTEDPLTMFQVFDLRVFFLSRHVSLKKACEMVTEARVYAYLKRCIKALARLGVEDGKLAIAALNPHAGEHGLFGTEEDDEITPAINKAREEGYDVVGPVPADSVFHKGLNGSYDAILSLFHDQGHIATKMVDFERTISLTNNMPFLRTSVDHGTAFDIAGKNIADSLSMEEAIRLAVEYAASFTEA</sequence>
<protein>
    <submittedName>
        <fullName evidence="7">4-hydroxythreonine-4-phosphate dehydrogenase</fullName>
    </submittedName>
</protein>
<name>A0A318E124_9FIRM</name>
<dbReference type="GO" id="GO:0051287">
    <property type="term" value="F:NAD binding"/>
    <property type="evidence" value="ECO:0007669"/>
    <property type="project" value="InterPro"/>
</dbReference>
<dbReference type="AlphaFoldDB" id="A0A318E124"/>
<dbReference type="RefSeq" id="WP_110301306.1">
    <property type="nucleotide sequence ID" value="NZ_QICM01000048.1"/>
</dbReference>
<dbReference type="Gene3D" id="3.40.718.10">
    <property type="entry name" value="Isopropylmalate Dehydrogenase"/>
    <property type="match status" value="1"/>
</dbReference>
<dbReference type="GO" id="GO:0016491">
    <property type="term" value="F:oxidoreductase activity"/>
    <property type="evidence" value="ECO:0007669"/>
    <property type="project" value="UniProtKB-KW"/>
</dbReference>
<dbReference type="Pfam" id="PF04166">
    <property type="entry name" value="PdxA"/>
    <property type="match status" value="1"/>
</dbReference>
<comment type="caution">
    <text evidence="7">The sequence shown here is derived from an EMBL/GenBank/DDBJ whole genome shotgun (WGS) entry which is preliminary data.</text>
</comment>
<evidence type="ECO:0000313" key="7">
    <source>
        <dbReference type="EMBL" id="PXV61058.1"/>
    </source>
</evidence>
<accession>A0A318E124</accession>
<evidence type="ECO:0000256" key="1">
    <source>
        <dbReference type="ARBA" id="ARBA00001968"/>
    </source>
</evidence>
<dbReference type="NCBIfam" id="TIGR00557">
    <property type="entry name" value="pdxA"/>
    <property type="match status" value="1"/>
</dbReference>
<evidence type="ECO:0000256" key="6">
    <source>
        <dbReference type="ARBA" id="ARBA00023027"/>
    </source>
</evidence>
<keyword evidence="5" id="KW-0560">Oxidoreductase</keyword>
<reference evidence="7 8" key="1">
    <citation type="submission" date="2018-04" db="EMBL/GenBank/DDBJ databases">
        <title>Subsurface microbial communities from deep shales in Ohio and West Virginia, USA.</title>
        <authorList>
            <person name="Wrighton K."/>
        </authorList>
    </citation>
    <scope>NUCLEOTIDE SEQUENCE [LARGE SCALE GENOMIC DNA]</scope>
    <source>
        <strain evidence="7 8">MSL28</strain>
    </source>
</reference>
<comment type="subunit">
    <text evidence="3">Homodimer.</text>
</comment>
<comment type="cofactor">
    <cofactor evidence="1">
        <name>a divalent metal cation</name>
        <dbReference type="ChEBI" id="CHEBI:60240"/>
    </cofactor>
</comment>
<proteinExistence type="inferred from homology"/>
<evidence type="ECO:0000313" key="8">
    <source>
        <dbReference type="Proteomes" id="UP000247389"/>
    </source>
</evidence>
<evidence type="ECO:0000256" key="3">
    <source>
        <dbReference type="ARBA" id="ARBA00011738"/>
    </source>
</evidence>
<evidence type="ECO:0000256" key="4">
    <source>
        <dbReference type="ARBA" id="ARBA00022723"/>
    </source>
</evidence>
<gene>
    <name evidence="7" type="ORF">C8C78_1484</name>
</gene>